<comment type="caution">
    <text evidence="8">The sequence shown here is derived from an EMBL/GenBank/DDBJ whole genome shotgun (WGS) entry which is preliminary data.</text>
</comment>
<dbReference type="Proteomes" id="UP001623348">
    <property type="component" value="Unassembled WGS sequence"/>
</dbReference>
<evidence type="ECO:0000259" key="7">
    <source>
        <dbReference type="Pfam" id="PF10629"/>
    </source>
</evidence>
<dbReference type="GO" id="GO:0005930">
    <property type="term" value="C:axoneme"/>
    <property type="evidence" value="ECO:0007669"/>
    <property type="project" value="UniProtKB-SubCell"/>
</dbReference>
<feature type="region of interest" description="Disordered" evidence="6">
    <location>
        <begin position="75"/>
        <end position="94"/>
    </location>
</feature>
<organism evidence="8 9">
    <name type="scientific">Grus japonensis</name>
    <name type="common">Japanese crane</name>
    <name type="synonym">Red-crowned crane</name>
    <dbReference type="NCBI Taxonomy" id="30415"/>
    <lineage>
        <taxon>Eukaryota</taxon>
        <taxon>Metazoa</taxon>
        <taxon>Chordata</taxon>
        <taxon>Craniata</taxon>
        <taxon>Vertebrata</taxon>
        <taxon>Euteleostomi</taxon>
        <taxon>Archelosauria</taxon>
        <taxon>Archosauria</taxon>
        <taxon>Dinosauria</taxon>
        <taxon>Saurischia</taxon>
        <taxon>Theropoda</taxon>
        <taxon>Coelurosauria</taxon>
        <taxon>Aves</taxon>
        <taxon>Neognathae</taxon>
        <taxon>Neoaves</taxon>
        <taxon>Gruiformes</taxon>
        <taxon>Gruidae</taxon>
        <taxon>Grus</taxon>
    </lineage>
</organism>
<dbReference type="PANTHER" id="PTHR47299">
    <property type="entry name" value="PROTEIN FAM166A"/>
    <property type="match status" value="1"/>
</dbReference>
<gene>
    <name evidence="8" type="ORF">GRJ2_002302600</name>
</gene>
<comment type="similarity">
    <text evidence="5">Belongs to the CIMIP2 family.</text>
</comment>
<dbReference type="PANTHER" id="PTHR47299:SF1">
    <property type="entry name" value="PROTEIN FAM166A"/>
    <property type="match status" value="1"/>
</dbReference>
<dbReference type="InterPro" id="IPR018902">
    <property type="entry name" value="CMI2A-C-like_dom"/>
</dbReference>
<dbReference type="InterPro" id="IPR052683">
    <property type="entry name" value="CIMIP2A"/>
</dbReference>
<evidence type="ECO:0000256" key="1">
    <source>
        <dbReference type="ARBA" id="ARBA00004430"/>
    </source>
</evidence>
<sequence>MAAPKENSFFPPNLYYIPGYRGFIPQYNYQFGETFGKTTYRLLTDPTVTKSPRPLLAPLHKQKFIEDFSGTKHGVQGYLPGRPGPISSISHMLT</sequence>
<evidence type="ECO:0000313" key="9">
    <source>
        <dbReference type="Proteomes" id="UP001623348"/>
    </source>
</evidence>
<evidence type="ECO:0000313" key="8">
    <source>
        <dbReference type="EMBL" id="GAB0198372.1"/>
    </source>
</evidence>
<dbReference type="EMBL" id="BAAFJT010000020">
    <property type="protein sequence ID" value="GAB0198372.1"/>
    <property type="molecule type" value="Genomic_DNA"/>
</dbReference>
<dbReference type="Pfam" id="PF10629">
    <property type="entry name" value="CMI2B-like"/>
    <property type="match status" value="1"/>
</dbReference>
<feature type="domain" description="Ciliary microtubule inner protein 2A-C-like" evidence="7">
    <location>
        <begin position="15"/>
        <end position="46"/>
    </location>
</feature>
<evidence type="ECO:0000256" key="4">
    <source>
        <dbReference type="ARBA" id="ARBA00023273"/>
    </source>
</evidence>
<name>A0ABC9XP73_GRUJA</name>
<keyword evidence="3" id="KW-0206">Cytoskeleton</keyword>
<evidence type="ECO:0000256" key="6">
    <source>
        <dbReference type="SAM" id="MobiDB-lite"/>
    </source>
</evidence>
<evidence type="ECO:0000256" key="2">
    <source>
        <dbReference type="ARBA" id="ARBA00022490"/>
    </source>
</evidence>
<evidence type="ECO:0000256" key="3">
    <source>
        <dbReference type="ARBA" id="ARBA00023212"/>
    </source>
</evidence>
<keyword evidence="2" id="KW-0963">Cytoplasm</keyword>
<dbReference type="GO" id="GO:0015630">
    <property type="term" value="C:microtubule cytoskeleton"/>
    <property type="evidence" value="ECO:0007669"/>
    <property type="project" value="UniProtKB-ARBA"/>
</dbReference>
<comment type="subcellular location">
    <subcellularLocation>
        <location evidence="1">Cytoplasm</location>
        <location evidence="1">Cytoskeleton</location>
        <location evidence="1">Cilium axoneme</location>
    </subcellularLocation>
</comment>
<keyword evidence="9" id="KW-1185">Reference proteome</keyword>
<keyword evidence="4" id="KW-0966">Cell projection</keyword>
<accession>A0ABC9XP73</accession>
<evidence type="ECO:0000256" key="5">
    <source>
        <dbReference type="ARBA" id="ARBA00035661"/>
    </source>
</evidence>
<dbReference type="AlphaFoldDB" id="A0ABC9XP73"/>
<proteinExistence type="inferred from homology"/>
<reference evidence="8 9" key="1">
    <citation type="submission" date="2024-06" db="EMBL/GenBank/DDBJ databases">
        <title>The draft genome of Grus japonensis, version 3.</title>
        <authorList>
            <person name="Nabeshima K."/>
            <person name="Suzuki S."/>
            <person name="Onuma M."/>
        </authorList>
    </citation>
    <scope>NUCLEOTIDE SEQUENCE [LARGE SCALE GENOMIC DNA]</scope>
    <source>
        <strain evidence="8 9">451A</strain>
    </source>
</reference>
<protein>
    <submittedName>
        <fullName evidence="8">Protein FAM166A</fullName>
    </submittedName>
</protein>